<comment type="caution">
    <text evidence="1">The sequence shown here is derived from an EMBL/GenBank/DDBJ whole genome shotgun (WGS) entry which is preliminary data.</text>
</comment>
<name>A0ABD3DA75_9LAMI</name>
<reference evidence="2" key="1">
    <citation type="journal article" date="2024" name="IScience">
        <title>Strigolactones Initiate the Formation of Haustorium-like Structures in Castilleja.</title>
        <authorList>
            <person name="Buerger M."/>
            <person name="Peterson D."/>
            <person name="Chory J."/>
        </authorList>
    </citation>
    <scope>NUCLEOTIDE SEQUENCE [LARGE SCALE GENOMIC DNA]</scope>
</reference>
<dbReference type="EMBL" id="JAVIJP010000019">
    <property type="protein sequence ID" value="KAL3638491.1"/>
    <property type="molecule type" value="Genomic_DNA"/>
</dbReference>
<sequence>MARNGVKNTTMLLIKPFSVQELAFGRCMSKLAGKNNHDHEKTDKVVLEGKCADEQEQTVEDRRSCWIPHPRTGIYFPKGQEWVMEDVPNDAASLDSTFWLRSVDGVDDKHKHI</sequence>
<evidence type="ECO:0008006" key="3">
    <source>
        <dbReference type="Google" id="ProtNLM"/>
    </source>
</evidence>
<keyword evidence="2" id="KW-1185">Reference proteome</keyword>
<evidence type="ECO:0000313" key="2">
    <source>
        <dbReference type="Proteomes" id="UP001632038"/>
    </source>
</evidence>
<dbReference type="PANTHER" id="PTHR35109">
    <property type="entry name" value="GLUTAMATE RACEMASE"/>
    <property type="match status" value="1"/>
</dbReference>
<dbReference type="PANTHER" id="PTHR35109:SF1">
    <property type="entry name" value="GLUTAMATE RACEMASE"/>
    <property type="match status" value="1"/>
</dbReference>
<organism evidence="1 2">
    <name type="scientific">Castilleja foliolosa</name>
    <dbReference type="NCBI Taxonomy" id="1961234"/>
    <lineage>
        <taxon>Eukaryota</taxon>
        <taxon>Viridiplantae</taxon>
        <taxon>Streptophyta</taxon>
        <taxon>Embryophyta</taxon>
        <taxon>Tracheophyta</taxon>
        <taxon>Spermatophyta</taxon>
        <taxon>Magnoliopsida</taxon>
        <taxon>eudicotyledons</taxon>
        <taxon>Gunneridae</taxon>
        <taxon>Pentapetalae</taxon>
        <taxon>asterids</taxon>
        <taxon>lamiids</taxon>
        <taxon>Lamiales</taxon>
        <taxon>Orobanchaceae</taxon>
        <taxon>Pedicularideae</taxon>
        <taxon>Castillejinae</taxon>
        <taxon>Castilleja</taxon>
    </lineage>
</organism>
<dbReference type="AlphaFoldDB" id="A0ABD3DA75"/>
<accession>A0ABD3DA75</accession>
<gene>
    <name evidence="1" type="ORF">CASFOL_017862</name>
</gene>
<evidence type="ECO:0000313" key="1">
    <source>
        <dbReference type="EMBL" id="KAL3638491.1"/>
    </source>
</evidence>
<proteinExistence type="predicted"/>
<dbReference type="Proteomes" id="UP001632038">
    <property type="component" value="Unassembled WGS sequence"/>
</dbReference>
<protein>
    <recommendedName>
        <fullName evidence="3">Late embryogenesis abundant protein</fullName>
    </recommendedName>
</protein>